<proteinExistence type="predicted"/>
<evidence type="ECO:0000313" key="1">
    <source>
        <dbReference type="EMBL" id="KAI4382555.1"/>
    </source>
</evidence>
<sequence>MKILGMWLSPFVKRTMITLNLKGVKYQLIEEIVSPKSELLLKANPVYKKIKILGEDKVPGTRSGEVGGKAQTPQ</sequence>
<reference evidence="2" key="1">
    <citation type="journal article" date="2023" name="Front. Plant Sci.">
        <title>Chromosomal-level genome assembly of Melastoma candidum provides insights into trichome evolution.</title>
        <authorList>
            <person name="Zhong Y."/>
            <person name="Wu W."/>
            <person name="Sun C."/>
            <person name="Zou P."/>
            <person name="Liu Y."/>
            <person name="Dai S."/>
            <person name="Zhou R."/>
        </authorList>
    </citation>
    <scope>NUCLEOTIDE SEQUENCE [LARGE SCALE GENOMIC DNA]</scope>
</reference>
<accession>A0ACB9RUI3</accession>
<dbReference type="EMBL" id="CM042882">
    <property type="protein sequence ID" value="KAI4382555.1"/>
    <property type="molecule type" value="Genomic_DNA"/>
</dbReference>
<evidence type="ECO:0000313" key="2">
    <source>
        <dbReference type="Proteomes" id="UP001057402"/>
    </source>
</evidence>
<name>A0ACB9RUI3_9MYRT</name>
<gene>
    <name evidence="1" type="ORF">MLD38_008506</name>
</gene>
<dbReference type="Proteomes" id="UP001057402">
    <property type="component" value="Chromosome 3"/>
</dbReference>
<organism evidence="1 2">
    <name type="scientific">Melastoma candidum</name>
    <dbReference type="NCBI Taxonomy" id="119954"/>
    <lineage>
        <taxon>Eukaryota</taxon>
        <taxon>Viridiplantae</taxon>
        <taxon>Streptophyta</taxon>
        <taxon>Embryophyta</taxon>
        <taxon>Tracheophyta</taxon>
        <taxon>Spermatophyta</taxon>
        <taxon>Magnoliopsida</taxon>
        <taxon>eudicotyledons</taxon>
        <taxon>Gunneridae</taxon>
        <taxon>Pentapetalae</taxon>
        <taxon>rosids</taxon>
        <taxon>malvids</taxon>
        <taxon>Myrtales</taxon>
        <taxon>Melastomataceae</taxon>
        <taxon>Melastomatoideae</taxon>
        <taxon>Melastomateae</taxon>
        <taxon>Melastoma</taxon>
    </lineage>
</organism>
<protein>
    <submittedName>
        <fullName evidence="1">Uncharacterized protein</fullName>
    </submittedName>
</protein>
<keyword evidence="2" id="KW-1185">Reference proteome</keyword>
<comment type="caution">
    <text evidence="1">The sequence shown here is derived from an EMBL/GenBank/DDBJ whole genome shotgun (WGS) entry which is preliminary data.</text>
</comment>